<keyword evidence="2" id="KW-1185">Reference proteome</keyword>
<dbReference type="EMBL" id="CATNWA010016516">
    <property type="protein sequence ID" value="CAI9593375.1"/>
    <property type="molecule type" value="Genomic_DNA"/>
</dbReference>
<proteinExistence type="predicted"/>
<feature type="non-terminal residue" evidence="1">
    <location>
        <position position="41"/>
    </location>
</feature>
<reference evidence="1" key="1">
    <citation type="submission" date="2023-05" db="EMBL/GenBank/DDBJ databases">
        <authorList>
            <person name="Stuckert A."/>
        </authorList>
    </citation>
    <scope>NUCLEOTIDE SEQUENCE</scope>
</reference>
<name>A0ABN9F8K6_9NEOB</name>
<evidence type="ECO:0000313" key="1">
    <source>
        <dbReference type="EMBL" id="CAI9593375.1"/>
    </source>
</evidence>
<dbReference type="Proteomes" id="UP001162483">
    <property type="component" value="Unassembled WGS sequence"/>
</dbReference>
<gene>
    <name evidence="1" type="ORF">SPARVUS_LOCUS11522281</name>
</gene>
<organism evidence="1 2">
    <name type="scientific">Staurois parvus</name>
    <dbReference type="NCBI Taxonomy" id="386267"/>
    <lineage>
        <taxon>Eukaryota</taxon>
        <taxon>Metazoa</taxon>
        <taxon>Chordata</taxon>
        <taxon>Craniata</taxon>
        <taxon>Vertebrata</taxon>
        <taxon>Euteleostomi</taxon>
        <taxon>Amphibia</taxon>
        <taxon>Batrachia</taxon>
        <taxon>Anura</taxon>
        <taxon>Neobatrachia</taxon>
        <taxon>Ranoidea</taxon>
        <taxon>Ranidae</taxon>
        <taxon>Staurois</taxon>
    </lineage>
</organism>
<comment type="caution">
    <text evidence="1">The sequence shown here is derived from an EMBL/GenBank/DDBJ whole genome shotgun (WGS) entry which is preliminary data.</text>
</comment>
<evidence type="ECO:0000313" key="2">
    <source>
        <dbReference type="Proteomes" id="UP001162483"/>
    </source>
</evidence>
<accession>A0ABN9F8K6</accession>
<protein>
    <submittedName>
        <fullName evidence="1">Uncharacterized protein</fullName>
    </submittedName>
</protein>
<sequence>MTRDCGHSKGEGPETVDIVQEMTRDCGHSTGDGPETADIVQ</sequence>